<dbReference type="GO" id="GO:0003924">
    <property type="term" value="F:GTPase activity"/>
    <property type="evidence" value="ECO:0007669"/>
    <property type="project" value="InterPro"/>
</dbReference>
<dbReference type="Gene3D" id="3.30.70.240">
    <property type="match status" value="1"/>
</dbReference>
<keyword evidence="3" id="KW-0251">Elongation factor</keyword>
<evidence type="ECO:0000256" key="4">
    <source>
        <dbReference type="ARBA" id="ARBA00022917"/>
    </source>
</evidence>
<dbReference type="InterPro" id="IPR035649">
    <property type="entry name" value="EFG_V"/>
</dbReference>
<dbReference type="FunFam" id="3.30.230.10:FF:000003">
    <property type="entry name" value="Elongation factor G"/>
    <property type="match status" value="1"/>
</dbReference>
<dbReference type="SMART" id="SM00889">
    <property type="entry name" value="EFG_IV"/>
    <property type="match status" value="1"/>
</dbReference>
<dbReference type="Gene3D" id="3.30.70.870">
    <property type="entry name" value="Elongation Factor G (Translational Gtpase), domain 3"/>
    <property type="match status" value="1"/>
</dbReference>
<evidence type="ECO:0000259" key="6">
    <source>
        <dbReference type="PROSITE" id="PS51722"/>
    </source>
</evidence>
<dbReference type="PANTHER" id="PTHR43261:SF1">
    <property type="entry name" value="RIBOSOME-RELEASING FACTOR 2, MITOCHONDRIAL"/>
    <property type="match status" value="1"/>
</dbReference>
<dbReference type="CDD" id="cd03713">
    <property type="entry name" value="EFG_mtEFG_C"/>
    <property type="match status" value="1"/>
</dbReference>
<dbReference type="NCBIfam" id="TIGR00484">
    <property type="entry name" value="EF-G"/>
    <property type="match status" value="1"/>
</dbReference>
<dbReference type="InterPro" id="IPR009000">
    <property type="entry name" value="Transl_B-barrel_sf"/>
</dbReference>
<feature type="domain" description="Tr-type G" evidence="6">
    <location>
        <begin position="8"/>
        <end position="282"/>
    </location>
</feature>
<proteinExistence type="inferred from homology"/>
<dbReference type="InterPro" id="IPR014721">
    <property type="entry name" value="Ribsml_uS5_D2-typ_fold_subgr"/>
</dbReference>
<keyword evidence="5" id="KW-0342">GTP-binding</keyword>
<dbReference type="PRINTS" id="PR00315">
    <property type="entry name" value="ELONGATNFCT"/>
</dbReference>
<dbReference type="CDD" id="cd16262">
    <property type="entry name" value="EFG_III"/>
    <property type="match status" value="1"/>
</dbReference>
<dbReference type="InterPro" id="IPR027417">
    <property type="entry name" value="P-loop_NTPase"/>
</dbReference>
<dbReference type="Pfam" id="PF03144">
    <property type="entry name" value="GTP_EFTU_D2"/>
    <property type="match status" value="1"/>
</dbReference>
<dbReference type="FunFam" id="3.30.70.870:FF:000001">
    <property type="entry name" value="Elongation factor G"/>
    <property type="match status" value="1"/>
</dbReference>
<dbReference type="Pfam" id="PF14492">
    <property type="entry name" value="EFG_III"/>
    <property type="match status" value="1"/>
</dbReference>
<dbReference type="InterPro" id="IPR041095">
    <property type="entry name" value="EFG_II"/>
</dbReference>
<dbReference type="SUPFAM" id="SSF54980">
    <property type="entry name" value="EF-G C-terminal domain-like"/>
    <property type="match status" value="2"/>
</dbReference>
<dbReference type="Gene3D" id="2.40.30.10">
    <property type="entry name" value="Translation factors"/>
    <property type="match status" value="1"/>
</dbReference>
<evidence type="ECO:0000256" key="3">
    <source>
        <dbReference type="ARBA" id="ARBA00022768"/>
    </source>
</evidence>
<comment type="similarity">
    <text evidence="1">Belongs to the TRAFAC class translation factor GTPase superfamily. Classic translation factor GTPase family. EF-G/EF-2 subfamily.</text>
</comment>
<dbReference type="InterPro" id="IPR005517">
    <property type="entry name" value="Transl_elong_EFG/EF2_IV"/>
</dbReference>
<dbReference type="SUPFAM" id="SSF52540">
    <property type="entry name" value="P-loop containing nucleoside triphosphate hydrolases"/>
    <property type="match status" value="1"/>
</dbReference>
<dbReference type="GO" id="GO:0032790">
    <property type="term" value="P:ribosome disassembly"/>
    <property type="evidence" value="ECO:0007669"/>
    <property type="project" value="TreeGrafter"/>
</dbReference>
<dbReference type="InterPro" id="IPR004540">
    <property type="entry name" value="Transl_elong_EFG/EF2"/>
</dbReference>
<evidence type="ECO:0000256" key="2">
    <source>
        <dbReference type="ARBA" id="ARBA00022741"/>
    </source>
</evidence>
<gene>
    <name evidence="7" type="ORF">LCGC14_1831690</name>
</gene>
<dbReference type="Gene3D" id="3.30.230.10">
    <property type="match status" value="1"/>
</dbReference>
<dbReference type="InterPro" id="IPR000795">
    <property type="entry name" value="T_Tr_GTP-bd_dom"/>
</dbReference>
<dbReference type="Pfam" id="PF00679">
    <property type="entry name" value="EFG_C"/>
    <property type="match status" value="1"/>
</dbReference>
<dbReference type="FunFam" id="3.30.70.240:FF:000001">
    <property type="entry name" value="Elongation factor G"/>
    <property type="match status" value="1"/>
</dbReference>
<name>A0A0F9IVC0_9ZZZZ</name>
<dbReference type="NCBIfam" id="TIGR00231">
    <property type="entry name" value="small_GTP"/>
    <property type="match status" value="1"/>
</dbReference>
<evidence type="ECO:0000256" key="5">
    <source>
        <dbReference type="ARBA" id="ARBA00023134"/>
    </source>
</evidence>
<dbReference type="Pfam" id="PF03764">
    <property type="entry name" value="EFG_IV"/>
    <property type="match status" value="1"/>
</dbReference>
<dbReference type="AlphaFoldDB" id="A0A0F9IVC0"/>
<dbReference type="InterPro" id="IPR047872">
    <property type="entry name" value="EFG_IV"/>
</dbReference>
<dbReference type="CDD" id="cd01434">
    <property type="entry name" value="EFG_mtEFG1_IV"/>
    <property type="match status" value="1"/>
</dbReference>
<evidence type="ECO:0000256" key="1">
    <source>
        <dbReference type="ARBA" id="ARBA00005870"/>
    </source>
</evidence>
<dbReference type="PROSITE" id="PS51722">
    <property type="entry name" value="G_TR_2"/>
    <property type="match status" value="1"/>
</dbReference>
<protein>
    <recommendedName>
        <fullName evidence="6">Tr-type G domain-containing protein</fullName>
    </recommendedName>
</protein>
<dbReference type="CDD" id="cd04088">
    <property type="entry name" value="EFG_mtEFG_II"/>
    <property type="match status" value="1"/>
</dbReference>
<dbReference type="FunFam" id="3.40.50.300:FF:000029">
    <property type="entry name" value="Elongation factor G"/>
    <property type="match status" value="1"/>
</dbReference>
<dbReference type="EMBL" id="LAZR01018102">
    <property type="protein sequence ID" value="KKL97710.1"/>
    <property type="molecule type" value="Genomic_DNA"/>
</dbReference>
<comment type="caution">
    <text evidence="7">The sequence shown here is derived from an EMBL/GenBank/DDBJ whole genome shotgun (WGS) entry which is preliminary data.</text>
</comment>
<dbReference type="PANTHER" id="PTHR43261">
    <property type="entry name" value="TRANSLATION ELONGATION FACTOR G-RELATED"/>
    <property type="match status" value="1"/>
</dbReference>
<keyword evidence="4" id="KW-0648">Protein biosynthesis</keyword>
<dbReference type="Pfam" id="PF00009">
    <property type="entry name" value="GTP_EFTU"/>
    <property type="match status" value="1"/>
</dbReference>
<dbReference type="InterPro" id="IPR000640">
    <property type="entry name" value="EFG_V-like"/>
</dbReference>
<dbReference type="NCBIfam" id="NF009379">
    <property type="entry name" value="PRK12740.1-3"/>
    <property type="match status" value="1"/>
</dbReference>
<dbReference type="NCBIfam" id="NF009381">
    <property type="entry name" value="PRK12740.1-5"/>
    <property type="match status" value="1"/>
</dbReference>
<dbReference type="InterPro" id="IPR020568">
    <property type="entry name" value="Ribosomal_Su5_D2-typ_SF"/>
</dbReference>
<dbReference type="InterPro" id="IPR031157">
    <property type="entry name" value="G_TR_CS"/>
</dbReference>
<dbReference type="InterPro" id="IPR004161">
    <property type="entry name" value="EFTu-like_2"/>
</dbReference>
<accession>A0A0F9IVC0</accession>
<dbReference type="InterPro" id="IPR035647">
    <property type="entry name" value="EFG_III/V"/>
</dbReference>
<dbReference type="HAMAP" id="MF_00054_B">
    <property type="entry name" value="EF_G_EF_2_B"/>
    <property type="match status" value="1"/>
</dbReference>
<dbReference type="SUPFAM" id="SSF54211">
    <property type="entry name" value="Ribosomal protein S5 domain 2-like"/>
    <property type="match status" value="1"/>
</dbReference>
<dbReference type="PROSITE" id="PS00301">
    <property type="entry name" value="G_TR_1"/>
    <property type="match status" value="1"/>
</dbReference>
<dbReference type="CDD" id="cd01886">
    <property type="entry name" value="EF-G"/>
    <property type="match status" value="1"/>
</dbReference>
<dbReference type="GO" id="GO:0003746">
    <property type="term" value="F:translation elongation factor activity"/>
    <property type="evidence" value="ECO:0007669"/>
    <property type="project" value="UniProtKB-KW"/>
</dbReference>
<dbReference type="FunFam" id="2.40.30.10:FF:000006">
    <property type="entry name" value="Elongation factor G"/>
    <property type="match status" value="1"/>
</dbReference>
<evidence type="ECO:0000313" key="7">
    <source>
        <dbReference type="EMBL" id="KKL97710.1"/>
    </source>
</evidence>
<dbReference type="SUPFAM" id="SSF50447">
    <property type="entry name" value="Translation proteins"/>
    <property type="match status" value="1"/>
</dbReference>
<dbReference type="SMART" id="SM00838">
    <property type="entry name" value="EFG_C"/>
    <property type="match status" value="1"/>
</dbReference>
<reference evidence="7" key="1">
    <citation type="journal article" date="2015" name="Nature">
        <title>Complex archaea that bridge the gap between prokaryotes and eukaryotes.</title>
        <authorList>
            <person name="Spang A."/>
            <person name="Saw J.H."/>
            <person name="Jorgensen S.L."/>
            <person name="Zaremba-Niedzwiedzka K."/>
            <person name="Martijn J."/>
            <person name="Lind A.E."/>
            <person name="van Eijk R."/>
            <person name="Schleper C."/>
            <person name="Guy L."/>
            <person name="Ettema T.J."/>
        </authorList>
    </citation>
    <scope>NUCLEOTIDE SEQUENCE</scope>
</reference>
<sequence>MTRQSPIESFRNIGIIAHIDAGKTTVTERILFYTGRTYKIGNVDAGTAVMDWMAQERERGITITAASTTAEWRDHTINIVDTPGHVDFTAEVERSLRVLDGGVVVFDAVAGVQSQSETVWRQADRYHIPRICFVNKMDRVGADFQRTVEMIKERLSARPVAIQVPIGVEDAHRGVIDLVEMKAITFSGEQEAQPEIGPIPGTYGKEAQHRREQLVEAIAEVDDQMLISYVEHHEVSAAELKKALRRATIANLVTPVLCGSALKNKGVRPLLDAVIDYLPSPAEVPPVMGTHPKTGELLERHPKDDEPFSALAFKVVADPYVGRLVYFRVYSGTVKQGGSVLNSARGGRERLGRILRMHANRREDIDDVQAGDIAATVGLKDTFTGDTLCAQGQPVLLEAIKFPEPVISVAIEPKTKNDQDRMVETLVRLGEEDPTFHARYDSETGQTIISGMGQLHLEIIVDRMLREFSVEANVGRPEVAYKETILQSAKAEGRFVRQTGGRGQFGVVELEGEPQQKGAGFKFESKIIGGSIPREFIPAVEQGVREALETGVVSNYPVIDVKVRLLDGQSHPVDSSEMAFKMAGSLGLQAALKRAKPILLEPYMKVEVATPDEFFGDVLGDITSRRGQVVNVDQRGHLRVISSIIPLAEVFGYATDLRSISQGRATHTMEFDHYEEVPVSVAENIIGRARGVVRR</sequence>
<keyword evidence="2" id="KW-0547">Nucleotide-binding</keyword>
<organism evidence="7">
    <name type="scientific">marine sediment metagenome</name>
    <dbReference type="NCBI Taxonomy" id="412755"/>
    <lineage>
        <taxon>unclassified sequences</taxon>
        <taxon>metagenomes</taxon>
        <taxon>ecological metagenomes</taxon>
    </lineage>
</organism>
<dbReference type="InterPro" id="IPR005225">
    <property type="entry name" value="Small_GTP-bd"/>
</dbReference>
<dbReference type="InterPro" id="IPR009022">
    <property type="entry name" value="EFG_III"/>
</dbReference>
<dbReference type="Gene3D" id="3.40.50.300">
    <property type="entry name" value="P-loop containing nucleotide triphosphate hydrolases"/>
    <property type="match status" value="1"/>
</dbReference>
<dbReference type="GO" id="GO:0005525">
    <property type="term" value="F:GTP binding"/>
    <property type="evidence" value="ECO:0007669"/>
    <property type="project" value="UniProtKB-KW"/>
</dbReference>